<evidence type="ECO:0000313" key="2">
    <source>
        <dbReference type="Proteomes" id="UP000623467"/>
    </source>
</evidence>
<proteinExistence type="predicted"/>
<dbReference type="EMBL" id="JACAZH010000066">
    <property type="protein sequence ID" value="KAF7330649.1"/>
    <property type="molecule type" value="Genomic_DNA"/>
</dbReference>
<name>A0A8H6WY61_9AGAR</name>
<accession>A0A8H6WY61</accession>
<keyword evidence="2" id="KW-1185">Reference proteome</keyword>
<dbReference type="AlphaFoldDB" id="A0A8H6WY61"/>
<comment type="caution">
    <text evidence="1">The sequence shown here is derived from an EMBL/GenBank/DDBJ whole genome shotgun (WGS) entry which is preliminary data.</text>
</comment>
<evidence type="ECO:0000313" key="1">
    <source>
        <dbReference type="EMBL" id="KAF7330649.1"/>
    </source>
</evidence>
<dbReference type="OrthoDB" id="10489362at2759"/>
<gene>
    <name evidence="1" type="ORF">MSAN_02450100</name>
</gene>
<protein>
    <submittedName>
        <fullName evidence="1">Uncharacterized protein</fullName>
    </submittedName>
</protein>
<organism evidence="1 2">
    <name type="scientific">Mycena sanguinolenta</name>
    <dbReference type="NCBI Taxonomy" id="230812"/>
    <lineage>
        <taxon>Eukaryota</taxon>
        <taxon>Fungi</taxon>
        <taxon>Dikarya</taxon>
        <taxon>Basidiomycota</taxon>
        <taxon>Agaricomycotina</taxon>
        <taxon>Agaricomycetes</taxon>
        <taxon>Agaricomycetidae</taxon>
        <taxon>Agaricales</taxon>
        <taxon>Marasmiineae</taxon>
        <taxon>Mycenaceae</taxon>
        <taxon>Mycena</taxon>
    </lineage>
</organism>
<sequence>MYTAEEEWREDTSTLSALRHPNILQLYGMASSSGVYAAVYHGDLIPFESFLDHYSHSHFLTLDVWDYFTDESSEACRHFWSVYPGEAIFLKCGYWIRPSTGRLCMDFIPCDTSLDVPSLGLGLASRPDGISSFNTPNREAAFISSITLEQYESLCYECFGKERAILIPAQSVTRLGALVQFPHSSQQKVPVGIASLPALLDLDHWFWPWIYETMKISRHASNPAVNWGRGGVPVDGEFPNSRENEWTRYFISFLNPQSP</sequence>
<reference evidence="1" key="1">
    <citation type="submission" date="2020-05" db="EMBL/GenBank/DDBJ databases">
        <title>Mycena genomes resolve the evolution of fungal bioluminescence.</title>
        <authorList>
            <person name="Tsai I.J."/>
        </authorList>
    </citation>
    <scope>NUCLEOTIDE SEQUENCE</scope>
    <source>
        <strain evidence="1">160909Yilan</strain>
    </source>
</reference>
<dbReference type="Proteomes" id="UP000623467">
    <property type="component" value="Unassembled WGS sequence"/>
</dbReference>